<dbReference type="InterPro" id="IPR036249">
    <property type="entry name" value="Thioredoxin-like_sf"/>
</dbReference>
<accession>A0AAQ3PTP9</accession>
<dbReference type="PANTHER" id="PTHR44328:SF16">
    <property type="entry name" value="PROTEIN IN2-1 HOMOLOG B"/>
    <property type="match status" value="1"/>
</dbReference>
<name>A0AAQ3PTP9_PASNO</name>
<dbReference type="GO" id="GO:0004364">
    <property type="term" value="F:glutathione transferase activity"/>
    <property type="evidence" value="ECO:0007669"/>
    <property type="project" value="InterPro"/>
</dbReference>
<proteinExistence type="inferred from homology"/>
<dbReference type="InterPro" id="IPR044629">
    <property type="entry name" value="GSTL1/2/3"/>
</dbReference>
<evidence type="ECO:0000313" key="5">
    <source>
        <dbReference type="Proteomes" id="UP001341281"/>
    </source>
</evidence>
<dbReference type="InterPro" id="IPR010987">
    <property type="entry name" value="Glutathione-S-Trfase_C-like"/>
</dbReference>
<dbReference type="EMBL" id="CP144746">
    <property type="protein sequence ID" value="WVZ56530.1"/>
    <property type="molecule type" value="Genomic_DNA"/>
</dbReference>
<dbReference type="InterPro" id="IPR040079">
    <property type="entry name" value="Glutathione_S-Trfase"/>
</dbReference>
<dbReference type="SFLD" id="SFLDG00358">
    <property type="entry name" value="Main_(cytGST)"/>
    <property type="match status" value="1"/>
</dbReference>
<reference evidence="4 5" key="1">
    <citation type="submission" date="2024-02" db="EMBL/GenBank/DDBJ databases">
        <title>High-quality chromosome-scale genome assembly of Pensacola bahiagrass (Paspalum notatum Flugge var. saurae).</title>
        <authorList>
            <person name="Vega J.M."/>
            <person name="Podio M."/>
            <person name="Orjuela J."/>
            <person name="Siena L.A."/>
            <person name="Pessino S.C."/>
            <person name="Combes M.C."/>
            <person name="Mariac C."/>
            <person name="Albertini E."/>
            <person name="Pupilli F."/>
            <person name="Ortiz J.P.A."/>
            <person name="Leblanc O."/>
        </authorList>
    </citation>
    <scope>NUCLEOTIDE SEQUENCE [LARGE SCALE GENOMIC DNA]</scope>
    <source>
        <strain evidence="4">R1</strain>
        <tissue evidence="4">Leaf</tissue>
    </source>
</reference>
<dbReference type="Gene3D" id="1.20.1050.10">
    <property type="match status" value="2"/>
</dbReference>
<dbReference type="FunFam" id="3.40.30.10:FF:000091">
    <property type="entry name" value="Glutathione S-transferase L2, chloroplastic"/>
    <property type="match status" value="2"/>
</dbReference>
<dbReference type="PROSITE" id="PS50405">
    <property type="entry name" value="GST_CTER"/>
    <property type="match status" value="1"/>
</dbReference>
<sequence length="502" mass="56982">MFARFPSLLVTTARLHLRPRLAASPAGPSPRIKIRCSPRAGAPHYQLRARSSSRTRIVAMAAAAAASPVKEVLPPPLNSTSEPPPLFDGTTRLYIAYHCPYARRAWITRNYKGLYDKIKIVAIDLADRPAWYKEKVYPENKVPSLEHNNKVKGESLDLVKYIDSNFEGPSLLPEDPAKKQFAEELLAYTDVFIKAAFSSLLSKEAVSEETVAALDKIEEALGRFNDGPFFLGQFSLADIAYVTFIENFQIFFSNIKNYDITKGRPNLQKFVEEVNKIDAYTQTKQDPQLLLDLLKKQFGCSSDMEALPPTLTSTAEQPPLYDGTTRLYMSYICPYAQRAWITRNYKGLQEEIKLVPIDTADKPEWYREVYPKNQLPSLEHNKKIIGESLDLIKYIDSNFDSPKLTSNDPEKQRFAEELLGYSDAFNQAMIDALRSKGPVDIAYAPFIDDFQIFFADIKNYDITEGRVNIRIFIEEINKIDAYTQTKQDPQVLLALTKEKLGN</sequence>
<evidence type="ECO:0000256" key="1">
    <source>
        <dbReference type="ARBA" id="ARBA00009929"/>
    </source>
</evidence>
<dbReference type="SUPFAM" id="SSF47616">
    <property type="entry name" value="GST C-terminal domain-like"/>
    <property type="match status" value="1"/>
</dbReference>
<dbReference type="SFLD" id="SFLDS00019">
    <property type="entry name" value="Glutathione_Transferase_(cytos"/>
    <property type="match status" value="1"/>
</dbReference>
<dbReference type="CDD" id="cd03203">
    <property type="entry name" value="GST_C_Lambda"/>
    <property type="match status" value="1"/>
</dbReference>
<dbReference type="AlphaFoldDB" id="A0AAQ3PTP9"/>
<feature type="domain" description="GST C-terminal" evidence="3">
    <location>
        <begin position="175"/>
        <end position="298"/>
    </location>
</feature>
<dbReference type="Pfam" id="PF13410">
    <property type="entry name" value="GST_C_2"/>
    <property type="match status" value="1"/>
</dbReference>
<protein>
    <submittedName>
        <fullName evidence="4">Uncharacterized protein</fullName>
    </submittedName>
</protein>
<dbReference type="InterPro" id="IPR036282">
    <property type="entry name" value="Glutathione-S-Trfase_C_sf"/>
</dbReference>
<dbReference type="Pfam" id="PF13417">
    <property type="entry name" value="GST_N_3"/>
    <property type="match status" value="2"/>
</dbReference>
<gene>
    <name evidence="4" type="ORF">U9M48_007045</name>
</gene>
<dbReference type="PANTHER" id="PTHR44328">
    <property type="entry name" value="GLUTATHIONE S-TRANSFERASE L1"/>
    <property type="match status" value="1"/>
</dbReference>
<keyword evidence="5" id="KW-1185">Reference proteome</keyword>
<feature type="domain" description="GST N-terminal" evidence="2">
    <location>
        <begin position="89"/>
        <end position="170"/>
    </location>
</feature>
<dbReference type="SUPFAM" id="SSF52833">
    <property type="entry name" value="Thioredoxin-like"/>
    <property type="match status" value="2"/>
</dbReference>
<organism evidence="4 5">
    <name type="scientific">Paspalum notatum var. saurae</name>
    <dbReference type="NCBI Taxonomy" id="547442"/>
    <lineage>
        <taxon>Eukaryota</taxon>
        <taxon>Viridiplantae</taxon>
        <taxon>Streptophyta</taxon>
        <taxon>Embryophyta</taxon>
        <taxon>Tracheophyta</taxon>
        <taxon>Spermatophyta</taxon>
        <taxon>Magnoliopsida</taxon>
        <taxon>Liliopsida</taxon>
        <taxon>Poales</taxon>
        <taxon>Poaceae</taxon>
        <taxon>PACMAD clade</taxon>
        <taxon>Panicoideae</taxon>
        <taxon>Andropogonodae</taxon>
        <taxon>Paspaleae</taxon>
        <taxon>Paspalinae</taxon>
        <taxon>Paspalum</taxon>
    </lineage>
</organism>
<dbReference type="InterPro" id="IPR004045">
    <property type="entry name" value="Glutathione_S-Trfase_N"/>
</dbReference>
<dbReference type="Proteomes" id="UP001341281">
    <property type="component" value="Chromosome 02"/>
</dbReference>
<feature type="domain" description="GST N-terminal" evidence="2">
    <location>
        <begin position="323"/>
        <end position="403"/>
    </location>
</feature>
<dbReference type="Gene3D" id="3.40.30.10">
    <property type="entry name" value="Glutaredoxin"/>
    <property type="match status" value="2"/>
</dbReference>
<evidence type="ECO:0000313" key="4">
    <source>
        <dbReference type="EMBL" id="WVZ56530.1"/>
    </source>
</evidence>
<evidence type="ECO:0000259" key="2">
    <source>
        <dbReference type="PROSITE" id="PS50404"/>
    </source>
</evidence>
<dbReference type="FunFam" id="1.20.1050.10:FF:000041">
    <property type="entry name" value="Lambda class glutathione S-transferase"/>
    <property type="match status" value="1"/>
</dbReference>
<dbReference type="PROSITE" id="PS50404">
    <property type="entry name" value="GST_NTER"/>
    <property type="match status" value="2"/>
</dbReference>
<comment type="similarity">
    <text evidence="1">Belongs to the GST superfamily. HSP26 family.</text>
</comment>
<evidence type="ECO:0000259" key="3">
    <source>
        <dbReference type="PROSITE" id="PS50405"/>
    </source>
</evidence>